<dbReference type="STRING" id="436017.A4RYM5"/>
<gene>
    <name evidence="2" type="ORF">OSTLU_15712</name>
</gene>
<dbReference type="EMBL" id="CP000586">
    <property type="protein sequence ID" value="ABO96484.1"/>
    <property type="molecule type" value="Genomic_DNA"/>
</dbReference>
<dbReference type="NCBIfam" id="TIGR00293">
    <property type="entry name" value="prefoldin subunit alpha"/>
    <property type="match status" value="1"/>
</dbReference>
<dbReference type="Pfam" id="PF02996">
    <property type="entry name" value="Prefoldin"/>
    <property type="match status" value="1"/>
</dbReference>
<dbReference type="Gramene" id="ABO96484">
    <property type="protein sequence ID" value="ABO96484"/>
    <property type="gene ID" value="OSTLU_15712"/>
</dbReference>
<dbReference type="Gene3D" id="1.10.287.370">
    <property type="match status" value="1"/>
</dbReference>
<sequence length="120" mass="13519">MTSLDLRTATLEQLKVADEQLREEVTSYSESLQMLSKAVSRYHSSGSAIEELSKETVGKDMLVPLTESLYVPGKIAAVDKVLLDVGTGYFIEHDTEKGIDYCKRKVNFIRDNMEKLMELV</sequence>
<dbReference type="SUPFAM" id="SSF46579">
    <property type="entry name" value="Prefoldin"/>
    <property type="match status" value="1"/>
</dbReference>
<dbReference type="GO" id="GO:0051082">
    <property type="term" value="F:unfolded protein binding"/>
    <property type="evidence" value="ECO:0007669"/>
    <property type="project" value="InterPro"/>
</dbReference>
<accession>A4RYM5</accession>
<dbReference type="GO" id="GO:1990113">
    <property type="term" value="P:RNA polymerase I assembly"/>
    <property type="evidence" value="ECO:0007669"/>
    <property type="project" value="TreeGrafter"/>
</dbReference>
<evidence type="ECO:0000313" key="2">
    <source>
        <dbReference type="EMBL" id="ABO96484.1"/>
    </source>
</evidence>
<dbReference type="GO" id="GO:0005737">
    <property type="term" value="C:cytoplasm"/>
    <property type="evidence" value="ECO:0007669"/>
    <property type="project" value="EnsemblPlants"/>
</dbReference>
<evidence type="ECO:0000256" key="1">
    <source>
        <dbReference type="ARBA" id="ARBA00010048"/>
    </source>
</evidence>
<dbReference type="KEGG" id="olu:OSTLU_15712"/>
<dbReference type="PANTHER" id="PTHR12674">
    <property type="entry name" value="PREFOLDIN SUBUNIT 5"/>
    <property type="match status" value="1"/>
</dbReference>
<name>A4RYM5_OSTLU</name>
<dbReference type="GO" id="GO:0016272">
    <property type="term" value="C:prefoldin complex"/>
    <property type="evidence" value="ECO:0007669"/>
    <property type="project" value="EnsemblPlants"/>
</dbReference>
<dbReference type="GeneID" id="5002579"/>
<dbReference type="CDD" id="cd23157">
    <property type="entry name" value="Prefoldin_5"/>
    <property type="match status" value="1"/>
</dbReference>
<dbReference type="GO" id="GO:0005634">
    <property type="term" value="C:nucleus"/>
    <property type="evidence" value="ECO:0007669"/>
    <property type="project" value="EnsemblPlants"/>
</dbReference>
<dbReference type="AlphaFoldDB" id="A4RYM5"/>
<dbReference type="eggNOG" id="KOG3048">
    <property type="taxonomic scope" value="Eukaryota"/>
</dbReference>
<dbReference type="GO" id="GO:0043622">
    <property type="term" value="P:cortical microtubule organization"/>
    <property type="evidence" value="ECO:0007669"/>
    <property type="project" value="EnsemblPlants"/>
</dbReference>
<protein>
    <recommendedName>
        <fullName evidence="4">Prefoldin subunit 5</fullName>
    </recommendedName>
</protein>
<dbReference type="Proteomes" id="UP000001568">
    <property type="component" value="Chromosome 6"/>
</dbReference>
<dbReference type="GO" id="GO:1990114">
    <property type="term" value="P:RNA polymerase II core complex assembly"/>
    <property type="evidence" value="ECO:0007669"/>
    <property type="project" value="TreeGrafter"/>
</dbReference>
<dbReference type="OMA" id="QAKFKAC"/>
<dbReference type="GO" id="GO:0071370">
    <property type="term" value="P:cellular response to gibberellin stimulus"/>
    <property type="evidence" value="ECO:0007669"/>
    <property type="project" value="EnsemblPlants"/>
</dbReference>
<dbReference type="RefSeq" id="XP_001418191.1">
    <property type="nucleotide sequence ID" value="XM_001418154.1"/>
</dbReference>
<dbReference type="OrthoDB" id="10267474at2759"/>
<dbReference type="InterPro" id="IPR004127">
    <property type="entry name" value="Prefoldin_subunit_alpha"/>
</dbReference>
<feature type="non-terminal residue" evidence="2">
    <location>
        <position position="120"/>
    </location>
</feature>
<keyword evidence="3" id="KW-1185">Reference proteome</keyword>
<evidence type="ECO:0008006" key="4">
    <source>
        <dbReference type="Google" id="ProtNLM"/>
    </source>
</evidence>
<dbReference type="InterPro" id="IPR009053">
    <property type="entry name" value="Prefoldin"/>
</dbReference>
<dbReference type="GO" id="GO:1901703">
    <property type="term" value="P:protein localization involved in auxin polar transport"/>
    <property type="evidence" value="ECO:0007669"/>
    <property type="project" value="EnsemblPlants"/>
</dbReference>
<evidence type="ECO:0000313" key="3">
    <source>
        <dbReference type="Proteomes" id="UP000001568"/>
    </source>
</evidence>
<reference evidence="2 3" key="1">
    <citation type="journal article" date="2007" name="Proc. Natl. Acad. Sci. U.S.A.">
        <title>The tiny eukaryote Ostreococcus provides genomic insights into the paradox of plankton speciation.</title>
        <authorList>
            <person name="Palenik B."/>
            <person name="Grimwood J."/>
            <person name="Aerts A."/>
            <person name="Rouze P."/>
            <person name="Salamov A."/>
            <person name="Putnam N."/>
            <person name="Dupont C."/>
            <person name="Jorgensen R."/>
            <person name="Derelle E."/>
            <person name="Rombauts S."/>
            <person name="Zhou K."/>
            <person name="Otillar R."/>
            <person name="Merchant S.S."/>
            <person name="Podell S."/>
            <person name="Gaasterland T."/>
            <person name="Napoli C."/>
            <person name="Gendler K."/>
            <person name="Manuell A."/>
            <person name="Tai V."/>
            <person name="Vallon O."/>
            <person name="Piganeau G."/>
            <person name="Jancek S."/>
            <person name="Heijde M."/>
            <person name="Jabbari K."/>
            <person name="Bowler C."/>
            <person name="Lohr M."/>
            <person name="Robbens S."/>
            <person name="Werner G."/>
            <person name="Dubchak I."/>
            <person name="Pazour G.J."/>
            <person name="Ren Q."/>
            <person name="Paulsen I."/>
            <person name="Delwiche C."/>
            <person name="Schmutz J."/>
            <person name="Rokhsar D."/>
            <person name="Van de Peer Y."/>
            <person name="Moreau H."/>
            <person name="Grigoriev I.V."/>
        </authorList>
    </citation>
    <scope>NUCLEOTIDE SEQUENCE [LARGE SCALE GENOMIC DNA]</scope>
    <source>
        <strain evidence="2 3">CCE9901</strain>
    </source>
</reference>
<dbReference type="GO" id="GO:1990115">
    <property type="term" value="P:RNA polymerase III assembly"/>
    <property type="evidence" value="ECO:0007669"/>
    <property type="project" value="TreeGrafter"/>
</dbReference>
<organism evidence="2 3">
    <name type="scientific">Ostreococcus lucimarinus (strain CCE9901)</name>
    <dbReference type="NCBI Taxonomy" id="436017"/>
    <lineage>
        <taxon>Eukaryota</taxon>
        <taxon>Viridiplantae</taxon>
        <taxon>Chlorophyta</taxon>
        <taxon>Mamiellophyceae</taxon>
        <taxon>Mamiellales</taxon>
        <taxon>Bathycoccaceae</taxon>
        <taxon>Ostreococcus</taxon>
    </lineage>
</organism>
<proteinExistence type="inferred from homology"/>
<dbReference type="PANTHER" id="PTHR12674:SF2">
    <property type="entry name" value="PREFOLDIN SUBUNIT 5"/>
    <property type="match status" value="1"/>
</dbReference>
<dbReference type="GO" id="GO:0009651">
    <property type="term" value="P:response to salt stress"/>
    <property type="evidence" value="ECO:0007669"/>
    <property type="project" value="EnsemblPlants"/>
</dbReference>
<dbReference type="HOGENOM" id="CLU_091867_0_1_1"/>
<dbReference type="GO" id="GO:0009631">
    <property type="term" value="P:cold acclimation"/>
    <property type="evidence" value="ECO:0007669"/>
    <property type="project" value="EnsemblPlants"/>
</dbReference>
<dbReference type="GO" id="GO:0006457">
    <property type="term" value="P:protein folding"/>
    <property type="evidence" value="ECO:0007669"/>
    <property type="project" value="EnsemblPlants"/>
</dbReference>
<dbReference type="InterPro" id="IPR011599">
    <property type="entry name" value="PFD_alpha_archaea"/>
</dbReference>
<comment type="similarity">
    <text evidence="1">Belongs to the prefoldin subunit alpha family.</text>
</comment>